<reference evidence="1" key="1">
    <citation type="submission" date="2022-07" db="EMBL/GenBank/DDBJ databases">
        <title>Phylogenomic reconstructions and comparative analyses of Kickxellomycotina fungi.</title>
        <authorList>
            <person name="Reynolds N.K."/>
            <person name="Stajich J.E."/>
            <person name="Barry K."/>
            <person name="Grigoriev I.V."/>
            <person name="Crous P."/>
            <person name="Smith M.E."/>
        </authorList>
    </citation>
    <scope>NUCLEOTIDE SEQUENCE</scope>
    <source>
        <strain evidence="1">NRRL 5244</strain>
    </source>
</reference>
<dbReference type="Proteomes" id="UP001150603">
    <property type="component" value="Unassembled WGS sequence"/>
</dbReference>
<sequence length="888" mass="98944">MPRRLQVGTSFRLHLGSSITQQPNYSSLEPQTEIADDKNPVCAYFEIVTIRSLLLEHVSVVLSSAQLHSPDVQINLIAPLWQAIRDKCGVWRRGDMRHTQNLVVPEPAPTTTAGSSEGADASSTGGGPLVSAAIMYAALANRDYFLVLASAGQSQAELHQSRAEVSETIAIMSVKALQKLGKRDLENALCTKFSPIDLDSMRLEMANTMRDSLATVGEWCVSDPVRGEQHMSLMSAEHRVRIYRLGRAGDVVDDVNGDASGSTTPVRRLGGSGIISSGWATPVADLTQTYLGSKARVVVERALEVAIRSEAKRFTAQKVVGDVVQLLWDGSLHWKGHRCVCIAQPLANTPVEPHPPPREMSDAILTFARRDSARSNASVGMADDIHDMLDPLLPQTTRPLHSERKDNLEKWLASMLSPLRIPMFENILTMVHAFFFLMLYSLVSMERRPDLSVEELVLLVCVIAYVADEIRQCMESGIVVYIKSVWNVLDITIYSIFSAFFVLRIRSWYTGSDIDLDKAYDVLALNSAMMWPRLFAVLDQFEFCGTIIIQVRRIIAGTSLFFALLLVFIIGFFQTFYALGRRHNELAASEISGLMARIFFGSAVIGWDRYDLFGPHVGLFAMGTYIAVSMLILYNILIGVINQCMVEISQNSSQEFRFLYTMRVAEYVSAKQTYPCVPPLNLLQICVFWPLRKTGISPRAFSLLRSTTLLVAYAPHLILYRLYKTVGRWWRAQSGMHRKALRAECFLAERELALIKIGKADIDEFAFANDADTSDDSANDQQKTSPGTKKDKRRAISSLSSSLPLSPKGIGKLPTADERHGRGWSNFLNAWSSQRRNMPPASPGWLPANGQATVETDRRLAELDARMTEINKQLSTITRLLKPVIQDD</sequence>
<accession>A0ACC1JFG8</accession>
<evidence type="ECO:0000313" key="1">
    <source>
        <dbReference type="EMBL" id="KAJ1949757.1"/>
    </source>
</evidence>
<gene>
    <name evidence="1" type="ORF">FBU59_001003</name>
</gene>
<proteinExistence type="predicted"/>
<keyword evidence="2" id="KW-1185">Reference proteome</keyword>
<organism evidence="1 2">
    <name type="scientific">Linderina macrospora</name>
    <dbReference type="NCBI Taxonomy" id="4868"/>
    <lineage>
        <taxon>Eukaryota</taxon>
        <taxon>Fungi</taxon>
        <taxon>Fungi incertae sedis</taxon>
        <taxon>Zoopagomycota</taxon>
        <taxon>Kickxellomycotina</taxon>
        <taxon>Kickxellomycetes</taxon>
        <taxon>Kickxellales</taxon>
        <taxon>Kickxellaceae</taxon>
        <taxon>Linderina</taxon>
    </lineage>
</organism>
<comment type="caution">
    <text evidence="1">The sequence shown here is derived from an EMBL/GenBank/DDBJ whole genome shotgun (WGS) entry which is preliminary data.</text>
</comment>
<name>A0ACC1JFG8_9FUNG</name>
<dbReference type="EMBL" id="JANBPW010000369">
    <property type="protein sequence ID" value="KAJ1949757.1"/>
    <property type="molecule type" value="Genomic_DNA"/>
</dbReference>
<protein>
    <submittedName>
        <fullName evidence="1">Uncharacterized protein</fullName>
    </submittedName>
</protein>
<evidence type="ECO:0000313" key="2">
    <source>
        <dbReference type="Proteomes" id="UP001150603"/>
    </source>
</evidence>